<dbReference type="EMBL" id="FNBE01000008">
    <property type="protein sequence ID" value="SDG04942.1"/>
    <property type="molecule type" value="Genomic_DNA"/>
</dbReference>
<gene>
    <name evidence="5" type="ORF">SAMN05216377_108258</name>
</gene>
<dbReference type="PANTHER" id="PTHR24321">
    <property type="entry name" value="DEHYDROGENASES, SHORT CHAIN"/>
    <property type="match status" value="1"/>
</dbReference>
<evidence type="ECO:0000256" key="3">
    <source>
        <dbReference type="ARBA" id="ARBA00023027"/>
    </source>
</evidence>
<evidence type="ECO:0000313" key="6">
    <source>
        <dbReference type="Proteomes" id="UP000198967"/>
    </source>
</evidence>
<dbReference type="PANTHER" id="PTHR24321:SF8">
    <property type="entry name" value="ESTRADIOL 17-BETA-DEHYDROGENASE 8-RELATED"/>
    <property type="match status" value="1"/>
</dbReference>
<accession>A0A1G7R2F3</accession>
<dbReference type="PRINTS" id="PR00080">
    <property type="entry name" value="SDRFAMILY"/>
</dbReference>
<dbReference type="AlphaFoldDB" id="A0A1G7R2F3"/>
<keyword evidence="6" id="KW-1185">Reference proteome</keyword>
<dbReference type="InterPro" id="IPR020904">
    <property type="entry name" value="Sc_DH/Rdtase_CS"/>
</dbReference>
<dbReference type="GO" id="GO:0016491">
    <property type="term" value="F:oxidoreductase activity"/>
    <property type="evidence" value="ECO:0007669"/>
    <property type="project" value="UniProtKB-KW"/>
</dbReference>
<comment type="similarity">
    <text evidence="1 4">Belongs to the short-chain dehydrogenases/reductases (SDR) family.</text>
</comment>
<evidence type="ECO:0000256" key="4">
    <source>
        <dbReference type="RuleBase" id="RU000363"/>
    </source>
</evidence>
<dbReference type="SUPFAM" id="SSF51735">
    <property type="entry name" value="NAD(P)-binding Rossmann-fold domains"/>
    <property type="match status" value="1"/>
</dbReference>
<dbReference type="NCBIfam" id="NF009467">
    <property type="entry name" value="PRK12826.1-3"/>
    <property type="match status" value="1"/>
</dbReference>
<dbReference type="InterPro" id="IPR023985">
    <property type="entry name" value="SDR_subfam_1"/>
</dbReference>
<evidence type="ECO:0000256" key="2">
    <source>
        <dbReference type="ARBA" id="ARBA00023002"/>
    </source>
</evidence>
<dbReference type="OrthoDB" id="3206777at2"/>
<dbReference type="RefSeq" id="WP_093084205.1">
    <property type="nucleotide sequence ID" value="NZ_FNBE01000008.1"/>
</dbReference>
<dbReference type="NCBIfam" id="TIGR03971">
    <property type="entry name" value="SDR_subfam_1"/>
    <property type="match status" value="1"/>
</dbReference>
<dbReference type="InterPro" id="IPR036291">
    <property type="entry name" value="NAD(P)-bd_dom_sf"/>
</dbReference>
<keyword evidence="2" id="KW-0560">Oxidoreductase</keyword>
<dbReference type="PROSITE" id="PS00061">
    <property type="entry name" value="ADH_SHORT"/>
    <property type="match status" value="1"/>
</dbReference>
<dbReference type="CDD" id="cd05233">
    <property type="entry name" value="SDR_c"/>
    <property type="match status" value="1"/>
</dbReference>
<evidence type="ECO:0000313" key="5">
    <source>
        <dbReference type="EMBL" id="SDG04942.1"/>
    </source>
</evidence>
<dbReference type="FunFam" id="3.40.50.720:FF:000084">
    <property type="entry name" value="Short-chain dehydrogenase reductase"/>
    <property type="match status" value="1"/>
</dbReference>
<name>A0A1G7R2F3_PSEOR</name>
<dbReference type="InterPro" id="IPR002347">
    <property type="entry name" value="SDR_fam"/>
</dbReference>
<dbReference type="Gene3D" id="3.40.50.720">
    <property type="entry name" value="NAD(P)-binding Rossmann-like Domain"/>
    <property type="match status" value="1"/>
</dbReference>
<keyword evidence="3" id="KW-0520">NAD</keyword>
<sequence>MGKLDGKVALVTGAARGQGRSHALKLAEEGADVIAVDVCAQIDGVPYPMSTPEDLAETVKSVEALDRRIVAREADVRDYTHLESAVAEGIAELGRIDIVVANAAIGTMGPVWEITPEQWRQTVEVDLNGVFHTVRVALPAMMEQDQGGSLILISSNAGLAAFPNLAHYTAAKHGVTGLARSLAIELAPHHIRANSIHPTTVDTAMVHNTAFYELAGVETREQAAGVFINLNALPIPWIEPRDISNAVAWLASDDSRYVTGVALPIDAGGLMPYRIPHQVPVAGG</sequence>
<evidence type="ECO:0000256" key="1">
    <source>
        <dbReference type="ARBA" id="ARBA00006484"/>
    </source>
</evidence>
<dbReference type="PRINTS" id="PR00081">
    <property type="entry name" value="GDHRDH"/>
</dbReference>
<dbReference type="STRING" id="366584.SAMN05216377_108258"/>
<dbReference type="Pfam" id="PF00106">
    <property type="entry name" value="adh_short"/>
    <property type="match status" value="1"/>
</dbReference>
<proteinExistence type="inferred from homology"/>
<reference evidence="5 6" key="1">
    <citation type="submission" date="2016-10" db="EMBL/GenBank/DDBJ databases">
        <authorList>
            <person name="de Groot N.N."/>
        </authorList>
    </citation>
    <scope>NUCLEOTIDE SEQUENCE [LARGE SCALE GENOMIC DNA]</scope>
    <source>
        <strain evidence="5 6">CGMCC 4.3143</strain>
    </source>
</reference>
<dbReference type="Proteomes" id="UP000198967">
    <property type="component" value="Unassembled WGS sequence"/>
</dbReference>
<organism evidence="5 6">
    <name type="scientific">Pseudonocardia oroxyli</name>
    <dbReference type="NCBI Taxonomy" id="366584"/>
    <lineage>
        <taxon>Bacteria</taxon>
        <taxon>Bacillati</taxon>
        <taxon>Actinomycetota</taxon>
        <taxon>Actinomycetes</taxon>
        <taxon>Pseudonocardiales</taxon>
        <taxon>Pseudonocardiaceae</taxon>
        <taxon>Pseudonocardia</taxon>
    </lineage>
</organism>
<protein>
    <submittedName>
        <fullName evidence="5">SDR family mycofactocin-dependent oxidoreductase</fullName>
    </submittedName>
</protein>